<dbReference type="AlphaFoldDB" id="A0A4V6KTQ2"/>
<dbReference type="EMBL" id="CABEEZ010000125">
    <property type="protein sequence ID" value="VTR51918.1"/>
    <property type="molecule type" value="Genomic_DNA"/>
</dbReference>
<gene>
    <name evidence="1" type="ORF">NCTC12965_06261</name>
</gene>
<name>A0A4V6KTQ2_SERFO</name>
<proteinExistence type="predicted"/>
<reference evidence="1" key="1">
    <citation type="submission" date="2019-05" db="EMBL/GenBank/DDBJ databases">
        <authorList>
            <consortium name="Pathogen Informatics"/>
        </authorList>
    </citation>
    <scope>NUCLEOTIDE SEQUENCE [LARGE SCALE GENOMIC DNA]</scope>
    <source>
        <strain evidence="1">NCTC12965</strain>
    </source>
</reference>
<protein>
    <submittedName>
        <fullName evidence="1">Uncharacterized protein</fullName>
    </submittedName>
</protein>
<organism evidence="1">
    <name type="scientific">Serratia fonticola</name>
    <dbReference type="NCBI Taxonomy" id="47917"/>
    <lineage>
        <taxon>Bacteria</taxon>
        <taxon>Pseudomonadati</taxon>
        <taxon>Pseudomonadota</taxon>
        <taxon>Gammaproteobacteria</taxon>
        <taxon>Enterobacterales</taxon>
        <taxon>Yersiniaceae</taxon>
        <taxon>Serratia</taxon>
    </lineage>
</organism>
<sequence>MLQTVSQETEQFWQNYLSGLEVQENLTGLLKPEMKHVNLSEYKHLQDPQTVSTALAGELYHGLKRSRGSMA</sequence>
<accession>A0A4V6KTQ2</accession>
<evidence type="ECO:0000313" key="1">
    <source>
        <dbReference type="EMBL" id="VTR51918.1"/>
    </source>
</evidence>